<feature type="signal peptide" evidence="9">
    <location>
        <begin position="1"/>
        <end position="28"/>
    </location>
</feature>
<dbReference type="InterPro" id="IPR009010">
    <property type="entry name" value="Asp_de-COase-like_dom_sf"/>
</dbReference>
<evidence type="ECO:0000256" key="3">
    <source>
        <dbReference type="ARBA" id="ARBA00022505"/>
    </source>
</evidence>
<accession>A0A9X7J2L3</accession>
<feature type="chain" id="PRO_5040750316" evidence="9">
    <location>
        <begin position="29"/>
        <end position="1036"/>
    </location>
</feature>
<dbReference type="InterPro" id="IPR006657">
    <property type="entry name" value="MoPterin_dinucl-bd_dom"/>
</dbReference>
<dbReference type="GO" id="GO:0046872">
    <property type="term" value="F:metal ion binding"/>
    <property type="evidence" value="ECO:0007669"/>
    <property type="project" value="UniProtKB-KW"/>
</dbReference>
<dbReference type="PROSITE" id="PS51318">
    <property type="entry name" value="TAT"/>
    <property type="match status" value="1"/>
</dbReference>
<dbReference type="EMBL" id="PVXL01000055">
    <property type="protein sequence ID" value="PRR71448.1"/>
    <property type="molecule type" value="Genomic_DNA"/>
</dbReference>
<sequence>MSEKKGGKKITRRHFLAGSLAAGGAAMALLAGGSSDTLATGLDHLWIPPQNHGTGKATGDYGADSVIYTVCEQCNTHCTIKAVVQETPEGVMVRKIAGNPYSQLNTVPFGPIPYNTPPEEAARGRGDIARGGRSFRGGRTCLKGQAGIQVAYDRYRLRQPLKRVGPRGSGQFQTITWEQALQEILEGSPDLGTPGLRSLVAYVPQEPVMADWDKVKKGQMPWEEFDRRYKDVLIDTRHPDLGPKVNQVVNMAGDRRELIQDRLWKLCLGSTNFYHHSGVCGVSGVQGNIRSFNGPKKKKRMYADIDHTEFLIIWGTDPLVANKGPTWLAPRIINALQRGMKLVVIDPRLSRIAEKAHRWVPIIPGTDAALALGMARWIIENERFDRKYLENPNLASARADGEPTWSDATHLVNISAPGRPKLRAADLGLGTPEQYVVMQNGVPTPHDRATAGDLEVDREINGIRVKSVFTLFRERVMEKTLAEYAAICGIEPRVIEELAREFTSHGKKAAIISYRGPAMHVNGYDNIRAINCLNHLLGNYDWQGGSLSSGARFKELEGAYDLMTVPNARKAWGIPLARTGIAYEKTSLFQRDGYPARRPWFPFTAHIIQEVLPSAKEGYPYPIQALFIHRISPVLSLPGGEWQRDVLLDQKAVPLLVVSDVVLSETAMCADYVLPDLTYLERWSLETIYPNQPLKSSHIMQPVVRVFPEPRPVEDVYIDLFKALGLPGVGEKAFADGSALHRSEDFFLKVVANVALDGPEPVPDASDQEVALFTAVRQKTLGSAFNEAAWRQAVRPEHWRKVVYVLNRGGRFEAPGHEYEGGLLKYKLAQQADFYHEPVAGGKNPYDGSPLDGLPRVLIPSFYNGETLDKDGLPLILINWKARHIGTHRNISSAWLREIESENALWMHPDDATARGLKTGDRVKIRSASFEMEGQVLVTAKIRPGVVGTCYNYGHTAYGSRPVTIDGKMVPAVKPYGHTPWLAGQPEASYAPGRGTGFNYNALLRLDPAVSGGAVNDIIGGSPGQLDTRVEVTKLS</sequence>
<dbReference type="PANTHER" id="PTHR43742">
    <property type="entry name" value="TRIMETHYLAMINE-N-OXIDE REDUCTASE"/>
    <property type="match status" value="1"/>
</dbReference>
<dbReference type="Gene3D" id="2.20.25.90">
    <property type="entry name" value="ADC-like domains"/>
    <property type="match status" value="1"/>
</dbReference>
<dbReference type="Gene3D" id="2.40.40.20">
    <property type="match status" value="1"/>
</dbReference>
<dbReference type="InterPro" id="IPR006311">
    <property type="entry name" value="TAT_signal"/>
</dbReference>
<feature type="domain" description="4Fe-4S Mo/W bis-MGD-type" evidence="10">
    <location>
        <begin position="64"/>
        <end position="155"/>
    </location>
</feature>
<dbReference type="SUPFAM" id="SSF53706">
    <property type="entry name" value="Formate dehydrogenase/DMSO reductase, domains 1-3"/>
    <property type="match status" value="1"/>
</dbReference>
<keyword evidence="8" id="KW-0411">Iron-sulfur</keyword>
<dbReference type="Pfam" id="PF01568">
    <property type="entry name" value="Molydop_binding"/>
    <property type="match status" value="1"/>
</dbReference>
<evidence type="ECO:0000256" key="5">
    <source>
        <dbReference type="ARBA" id="ARBA00022729"/>
    </source>
</evidence>
<dbReference type="SMART" id="SM00926">
    <property type="entry name" value="Molybdop_Fe4S4"/>
    <property type="match status" value="1"/>
</dbReference>
<dbReference type="PROSITE" id="PS51669">
    <property type="entry name" value="4FE4S_MOW_BIS_MGD"/>
    <property type="match status" value="1"/>
</dbReference>
<evidence type="ECO:0000313" key="11">
    <source>
        <dbReference type="EMBL" id="PRR71448.1"/>
    </source>
</evidence>
<evidence type="ECO:0000256" key="7">
    <source>
        <dbReference type="ARBA" id="ARBA00023004"/>
    </source>
</evidence>
<keyword evidence="6 11" id="KW-0560">Oxidoreductase</keyword>
<dbReference type="PANTHER" id="PTHR43742:SF9">
    <property type="entry name" value="TETRATHIONATE REDUCTASE SUBUNIT A"/>
    <property type="match status" value="1"/>
</dbReference>
<proteinExistence type="inferred from homology"/>
<dbReference type="InterPro" id="IPR050612">
    <property type="entry name" value="Prok_Mopterin_Oxidored"/>
</dbReference>
<keyword evidence="3" id="KW-0500">Molybdenum</keyword>
<evidence type="ECO:0000256" key="4">
    <source>
        <dbReference type="ARBA" id="ARBA00022723"/>
    </source>
</evidence>
<comment type="similarity">
    <text evidence="1">Belongs to the prokaryotic molybdopterin-containing oxidoreductase family.</text>
</comment>
<keyword evidence="5 9" id="KW-0732">Signal</keyword>
<dbReference type="SUPFAM" id="SSF50692">
    <property type="entry name" value="ADC-like"/>
    <property type="match status" value="1"/>
</dbReference>
<dbReference type="GO" id="GO:0043546">
    <property type="term" value="F:molybdopterin cofactor binding"/>
    <property type="evidence" value="ECO:0007669"/>
    <property type="project" value="InterPro"/>
</dbReference>
<name>A0A9X7J2L3_9FIRM</name>
<comment type="caution">
    <text evidence="11">The sequence shown here is derived from an EMBL/GenBank/DDBJ whole genome shotgun (WGS) entry which is preliminary data.</text>
</comment>
<dbReference type="Proteomes" id="UP000239430">
    <property type="component" value="Unassembled WGS sequence"/>
</dbReference>
<evidence type="ECO:0000256" key="6">
    <source>
        <dbReference type="ARBA" id="ARBA00023002"/>
    </source>
</evidence>
<organism evidence="11 12">
    <name type="scientific">Neomoorella stamsii</name>
    <dbReference type="NCBI Taxonomy" id="1266720"/>
    <lineage>
        <taxon>Bacteria</taxon>
        <taxon>Bacillati</taxon>
        <taxon>Bacillota</taxon>
        <taxon>Clostridia</taxon>
        <taxon>Neomoorellales</taxon>
        <taxon>Neomoorellaceae</taxon>
        <taxon>Neomoorella</taxon>
    </lineage>
</organism>
<keyword evidence="2" id="KW-0004">4Fe-4S</keyword>
<keyword evidence="4" id="KW-0479">Metal-binding</keyword>
<dbReference type="GO" id="GO:0016491">
    <property type="term" value="F:oxidoreductase activity"/>
    <property type="evidence" value="ECO:0007669"/>
    <property type="project" value="UniProtKB-KW"/>
</dbReference>
<protein>
    <submittedName>
        <fullName evidence="11">Tetrathionate reductase subunit A</fullName>
        <ecNumber evidence="11">1.8.-.-</ecNumber>
    </submittedName>
</protein>
<keyword evidence="12" id="KW-1185">Reference proteome</keyword>
<dbReference type="Pfam" id="PF00384">
    <property type="entry name" value="Molybdopterin"/>
    <property type="match status" value="1"/>
</dbReference>
<dbReference type="EC" id="1.8.-.-" evidence="11"/>
<evidence type="ECO:0000256" key="8">
    <source>
        <dbReference type="ARBA" id="ARBA00023014"/>
    </source>
</evidence>
<dbReference type="RefSeq" id="WP_054937646.1">
    <property type="nucleotide sequence ID" value="NZ_PVXL01000055.1"/>
</dbReference>
<dbReference type="AlphaFoldDB" id="A0A9X7J2L3"/>
<evidence type="ECO:0000313" key="12">
    <source>
        <dbReference type="Proteomes" id="UP000239430"/>
    </source>
</evidence>
<dbReference type="Gene3D" id="3.40.50.740">
    <property type="match status" value="2"/>
</dbReference>
<evidence type="ECO:0000259" key="10">
    <source>
        <dbReference type="PROSITE" id="PS51669"/>
    </source>
</evidence>
<keyword evidence="7" id="KW-0408">Iron</keyword>
<evidence type="ECO:0000256" key="9">
    <source>
        <dbReference type="SAM" id="SignalP"/>
    </source>
</evidence>
<evidence type="ECO:0000256" key="1">
    <source>
        <dbReference type="ARBA" id="ARBA00010312"/>
    </source>
</evidence>
<dbReference type="GO" id="GO:0051539">
    <property type="term" value="F:4 iron, 4 sulfur cluster binding"/>
    <property type="evidence" value="ECO:0007669"/>
    <property type="project" value="UniProtKB-KW"/>
</dbReference>
<dbReference type="InterPro" id="IPR006963">
    <property type="entry name" value="Mopterin_OxRdtase_4Fe-4S_dom"/>
</dbReference>
<dbReference type="InterPro" id="IPR006656">
    <property type="entry name" value="Mopterin_OxRdtase"/>
</dbReference>
<evidence type="ECO:0000256" key="2">
    <source>
        <dbReference type="ARBA" id="ARBA00022485"/>
    </source>
</evidence>
<dbReference type="Gene3D" id="3.40.228.10">
    <property type="entry name" value="Dimethylsulfoxide Reductase, domain 2"/>
    <property type="match status" value="1"/>
</dbReference>
<reference evidence="11 12" key="1">
    <citation type="submission" date="2018-03" db="EMBL/GenBank/DDBJ databases">
        <title>Genome sequence of Moorella stamsii DSM 26217.</title>
        <authorList>
            <person name="Poehlein A."/>
            <person name="Daniel R."/>
        </authorList>
    </citation>
    <scope>NUCLEOTIDE SEQUENCE [LARGE SCALE GENOMIC DNA]</scope>
    <source>
        <strain evidence="12">DSM 26217</strain>
    </source>
</reference>
<gene>
    <name evidence="11" type="primary">ttrA_2</name>
    <name evidence="11" type="ORF">MOST_25030</name>
</gene>